<dbReference type="GO" id="GO:0030255">
    <property type="term" value="P:protein secretion by the type IV secretion system"/>
    <property type="evidence" value="ECO:0007669"/>
    <property type="project" value="InterPro"/>
</dbReference>
<dbReference type="InterPro" id="IPR007688">
    <property type="entry name" value="Conjugal_tfr_TrbL/VirB6"/>
</dbReference>
<feature type="transmembrane region" description="Helical" evidence="4">
    <location>
        <begin position="124"/>
        <end position="145"/>
    </location>
</feature>
<dbReference type="Pfam" id="PF04610">
    <property type="entry name" value="TrbL"/>
    <property type="match status" value="1"/>
</dbReference>
<evidence type="ECO:0000256" key="3">
    <source>
        <dbReference type="ARBA" id="ARBA00023136"/>
    </source>
</evidence>
<dbReference type="AlphaFoldDB" id="U7V5N1"/>
<accession>U7V5N1</accession>
<feature type="transmembrane region" description="Helical" evidence="4">
    <location>
        <begin position="151"/>
        <end position="168"/>
    </location>
</feature>
<dbReference type="eggNOG" id="COG3846">
    <property type="taxonomic scope" value="Bacteria"/>
</dbReference>
<dbReference type="Proteomes" id="UP000017081">
    <property type="component" value="Unassembled WGS sequence"/>
</dbReference>
<feature type="transmembrane region" description="Helical" evidence="4">
    <location>
        <begin position="21"/>
        <end position="43"/>
    </location>
</feature>
<keyword evidence="3 4" id="KW-0472">Membrane</keyword>
<dbReference type="HOGENOM" id="CLU_851777_0_0_0"/>
<reference evidence="5 6" key="1">
    <citation type="submission" date="2013-08" db="EMBL/GenBank/DDBJ databases">
        <authorList>
            <person name="Weinstock G."/>
            <person name="Sodergren E."/>
            <person name="Wylie T."/>
            <person name="Fulton L."/>
            <person name="Fulton R."/>
            <person name="Fronick C."/>
            <person name="O'Laughlin M."/>
            <person name="Godfrey J."/>
            <person name="Miner T."/>
            <person name="Herter B."/>
            <person name="Appelbaum E."/>
            <person name="Cordes M."/>
            <person name="Lek S."/>
            <person name="Wollam A."/>
            <person name="Pepin K.H."/>
            <person name="Palsikar V.B."/>
            <person name="Mitreva M."/>
            <person name="Wilson R.K."/>
        </authorList>
    </citation>
    <scope>NUCLEOTIDE SEQUENCE [LARGE SCALE GENOMIC DNA]</scope>
    <source>
        <strain evidence="5 6">ATCC BAA-474</strain>
    </source>
</reference>
<proteinExistence type="predicted"/>
<evidence type="ECO:0000256" key="2">
    <source>
        <dbReference type="ARBA" id="ARBA00022989"/>
    </source>
</evidence>
<evidence type="ECO:0000256" key="1">
    <source>
        <dbReference type="ARBA" id="ARBA00022692"/>
    </source>
</evidence>
<evidence type="ECO:0000256" key="4">
    <source>
        <dbReference type="SAM" id="Phobius"/>
    </source>
</evidence>
<keyword evidence="1 4" id="KW-0812">Transmembrane</keyword>
<gene>
    <name evidence="5" type="ORF">HMPREF0202_02516</name>
</gene>
<keyword evidence="2 4" id="KW-1133">Transmembrane helix</keyword>
<feature type="transmembrane region" description="Helical" evidence="4">
    <location>
        <begin position="58"/>
        <end position="75"/>
    </location>
</feature>
<dbReference type="EMBL" id="AXZF01000132">
    <property type="protein sequence ID" value="ERT66845.1"/>
    <property type="molecule type" value="Genomic_DNA"/>
</dbReference>
<feature type="transmembrane region" description="Helical" evidence="4">
    <location>
        <begin position="213"/>
        <end position="231"/>
    </location>
</feature>
<evidence type="ECO:0000313" key="5">
    <source>
        <dbReference type="EMBL" id="ERT66845.1"/>
    </source>
</evidence>
<organism evidence="5 6">
    <name type="scientific">Cetobacterium somerae ATCC BAA-474</name>
    <dbReference type="NCBI Taxonomy" id="1319815"/>
    <lineage>
        <taxon>Bacteria</taxon>
        <taxon>Fusobacteriati</taxon>
        <taxon>Fusobacteriota</taxon>
        <taxon>Fusobacteriia</taxon>
        <taxon>Fusobacteriales</taxon>
        <taxon>Fusobacteriaceae</taxon>
        <taxon>Cetobacterium</taxon>
    </lineage>
</organism>
<dbReference type="PATRIC" id="fig|1319815.3.peg.2411"/>
<comment type="caution">
    <text evidence="5">The sequence shown here is derived from an EMBL/GenBank/DDBJ whole genome shotgun (WGS) entry which is preliminary data.</text>
</comment>
<evidence type="ECO:0000313" key="6">
    <source>
        <dbReference type="Proteomes" id="UP000017081"/>
    </source>
</evidence>
<dbReference type="STRING" id="1319815.HMPREF0202_02516"/>
<protein>
    <submittedName>
        <fullName evidence="5">Putative P-type conjugative transfer protein TrbL</fullName>
    </submittedName>
</protein>
<name>U7V5N1_9FUSO</name>
<dbReference type="RefSeq" id="WP_023052045.1">
    <property type="nucleotide sequence ID" value="NZ_CP173065.2"/>
</dbReference>
<keyword evidence="6" id="KW-1185">Reference proteome</keyword>
<sequence length="326" mass="35005">MDLTTILNELMNKFSLATERLEPIALGILTLMFGFELLVAIAWRQEESDPVKILRNKFGMWAGLYTMIFMYRRLLVKINESFIWLAGKASGVEIKNPSGMPSAIIGNGFLELEKLRKNIQFSDMSSWLFLVLLIFGIVIVCYLALEIFIVYLEYSLITSLVIIFIPFCMFEKTRFMGERVFSLVISQNIKIFLLTFLISFITKYLNEPLVENTLGGGLMYIAGLAGLAFLASKTSGLSASIIQGTPQLSSGLDVKSFTAGAIAGAVGAGTIVKQAGIGASAGASQGGISGYAKNGYAGGVVGTVTGAIGGGISGAIKGAKNLKNNR</sequence>
<feature type="transmembrane region" description="Helical" evidence="4">
    <location>
        <begin position="180"/>
        <end position="201"/>
    </location>
</feature>